<dbReference type="EMBL" id="JARKNE010000006">
    <property type="protein sequence ID" value="KAK5824527.1"/>
    <property type="molecule type" value="Genomic_DNA"/>
</dbReference>
<organism evidence="2 3">
    <name type="scientific">Gossypium arboreum</name>
    <name type="common">Tree cotton</name>
    <name type="synonym">Gossypium nanking</name>
    <dbReference type="NCBI Taxonomy" id="29729"/>
    <lineage>
        <taxon>Eukaryota</taxon>
        <taxon>Viridiplantae</taxon>
        <taxon>Streptophyta</taxon>
        <taxon>Embryophyta</taxon>
        <taxon>Tracheophyta</taxon>
        <taxon>Spermatophyta</taxon>
        <taxon>Magnoliopsida</taxon>
        <taxon>eudicotyledons</taxon>
        <taxon>Gunneridae</taxon>
        <taxon>Pentapetalae</taxon>
        <taxon>rosids</taxon>
        <taxon>malvids</taxon>
        <taxon>Malvales</taxon>
        <taxon>Malvaceae</taxon>
        <taxon>Malvoideae</taxon>
        <taxon>Gossypium</taxon>
    </lineage>
</organism>
<dbReference type="InterPro" id="IPR044824">
    <property type="entry name" value="MAIN-like"/>
</dbReference>
<accession>A0ABR0PJA7</accession>
<proteinExistence type="predicted"/>
<evidence type="ECO:0000313" key="2">
    <source>
        <dbReference type="EMBL" id="KAK5824527.1"/>
    </source>
</evidence>
<dbReference type="InterPro" id="IPR019557">
    <property type="entry name" value="AminoTfrase-like_pln_mobile"/>
</dbReference>
<name>A0ABR0PJA7_GOSAR</name>
<gene>
    <name evidence="2" type="ORF">PVK06_019303</name>
</gene>
<dbReference type="Pfam" id="PF10536">
    <property type="entry name" value="PMD"/>
    <property type="match status" value="1"/>
</dbReference>
<comment type="caution">
    <text evidence="2">The sequence shown here is derived from an EMBL/GenBank/DDBJ whole genome shotgun (WGS) entry which is preliminary data.</text>
</comment>
<sequence>MSKGCKFDLALISMLVERWRPETNTFHLPCSECTITLKDVMLQLGLPVDGLVIMGSVVVPGKVSLSIAAGEGLEQVRRWLDIDKLVEG</sequence>
<keyword evidence="3" id="KW-1185">Reference proteome</keyword>
<protein>
    <recommendedName>
        <fullName evidence="1">Aminotransferase-like plant mobile domain-containing protein</fullName>
    </recommendedName>
</protein>
<reference evidence="2 3" key="1">
    <citation type="submission" date="2023-03" db="EMBL/GenBank/DDBJ databases">
        <title>WGS of Gossypium arboreum.</title>
        <authorList>
            <person name="Yu D."/>
        </authorList>
    </citation>
    <scope>NUCLEOTIDE SEQUENCE [LARGE SCALE GENOMIC DNA]</scope>
    <source>
        <tissue evidence="2">Leaf</tissue>
    </source>
</reference>
<feature type="domain" description="Aminotransferase-like plant mobile" evidence="1">
    <location>
        <begin position="5"/>
        <end position="57"/>
    </location>
</feature>
<dbReference type="Proteomes" id="UP001358586">
    <property type="component" value="Chromosome 6"/>
</dbReference>
<dbReference type="PANTHER" id="PTHR46033:SF8">
    <property type="entry name" value="PROTEIN MAINTENANCE OF MERISTEMS-LIKE"/>
    <property type="match status" value="1"/>
</dbReference>
<dbReference type="PANTHER" id="PTHR46033">
    <property type="entry name" value="PROTEIN MAIN-LIKE 2"/>
    <property type="match status" value="1"/>
</dbReference>
<evidence type="ECO:0000259" key="1">
    <source>
        <dbReference type="Pfam" id="PF10536"/>
    </source>
</evidence>
<evidence type="ECO:0000313" key="3">
    <source>
        <dbReference type="Proteomes" id="UP001358586"/>
    </source>
</evidence>